<dbReference type="Gene3D" id="1.20.1330.10">
    <property type="entry name" value="f41 fragment of flagellin, N-terminal domain"/>
    <property type="match status" value="1"/>
</dbReference>
<feature type="coiled-coil region" evidence="1">
    <location>
        <begin position="263"/>
        <end position="290"/>
    </location>
</feature>
<dbReference type="EMBL" id="MN741025">
    <property type="protein sequence ID" value="QHU23163.1"/>
    <property type="molecule type" value="Genomic_DNA"/>
</dbReference>
<keyword evidence="1" id="KW-0175">Coiled coil</keyword>
<proteinExistence type="predicted"/>
<evidence type="ECO:0000259" key="2">
    <source>
        <dbReference type="Pfam" id="PF00669"/>
    </source>
</evidence>
<feature type="domain" description="Flagellin N-terminal" evidence="2">
    <location>
        <begin position="61"/>
        <end position="137"/>
    </location>
</feature>
<organism evidence="3">
    <name type="scientific">viral metagenome</name>
    <dbReference type="NCBI Taxonomy" id="1070528"/>
    <lineage>
        <taxon>unclassified sequences</taxon>
        <taxon>metagenomes</taxon>
        <taxon>organismal metagenomes</taxon>
    </lineage>
</organism>
<name>A0A6C0L0T5_9ZZZZ</name>
<evidence type="ECO:0000256" key="1">
    <source>
        <dbReference type="SAM" id="Coils"/>
    </source>
</evidence>
<dbReference type="AlphaFoldDB" id="A0A6C0L0T5"/>
<dbReference type="SUPFAM" id="SSF64518">
    <property type="entry name" value="Phase 1 flagellin"/>
    <property type="match status" value="1"/>
</dbReference>
<reference evidence="3" key="1">
    <citation type="journal article" date="2020" name="Nature">
        <title>Giant virus diversity and host interactions through global metagenomics.</title>
        <authorList>
            <person name="Schulz F."/>
            <person name="Roux S."/>
            <person name="Paez-Espino D."/>
            <person name="Jungbluth S."/>
            <person name="Walsh D.A."/>
            <person name="Denef V.J."/>
            <person name="McMahon K.D."/>
            <person name="Konstantinidis K.T."/>
            <person name="Eloe-Fadrosh E.A."/>
            <person name="Kyrpides N.C."/>
            <person name="Woyke T."/>
        </authorList>
    </citation>
    <scope>NUCLEOTIDE SEQUENCE</scope>
    <source>
        <strain evidence="3">GVMAG-S-ERX555907-63</strain>
    </source>
</reference>
<dbReference type="Pfam" id="PF00669">
    <property type="entry name" value="Flagellin_N"/>
    <property type="match status" value="1"/>
</dbReference>
<dbReference type="GO" id="GO:0005198">
    <property type="term" value="F:structural molecule activity"/>
    <property type="evidence" value="ECO:0007669"/>
    <property type="project" value="InterPro"/>
</dbReference>
<evidence type="ECO:0000313" key="3">
    <source>
        <dbReference type="EMBL" id="QHU23163.1"/>
    </source>
</evidence>
<protein>
    <recommendedName>
        <fullName evidence="2">Flagellin N-terminal domain-containing protein</fullName>
    </recommendedName>
</protein>
<sequence length="292" mass="32644">MTNKTRLNNHLKKREIKERTEIVQGEIVELQTLIGNELESYYMRTKNLSEDALTMFWKPKVAAGNAQDGHDMIDAAVDGYKNVLESLTQGYNHVQSANDTFKESDWVELKDKINGQLKAIETISQFTEYNGQVLINGEYLSSTRQPNANFLVGVKPSDVVSFSPKNMRPSVLGFVTLDEPLLADDGITSVSEVYIDHFSKNGHEGVSLSISTTQVATAAMKSINEAIAFVKETLSDSNLIQDDLLRIKGFMEQKADKGASFLQKFKNDRALELAQELEDLEGQLELLGTMER</sequence>
<dbReference type="InterPro" id="IPR001029">
    <property type="entry name" value="Flagellin_N"/>
</dbReference>
<accession>A0A6C0L0T5</accession>